<name>A0A090YZJ9_9BACI</name>
<evidence type="ECO:0000256" key="1">
    <source>
        <dbReference type="SAM" id="Phobius"/>
    </source>
</evidence>
<dbReference type="Proteomes" id="UP000029389">
    <property type="component" value="Unassembled WGS sequence"/>
</dbReference>
<dbReference type="AlphaFoldDB" id="A0A090YZJ9"/>
<protein>
    <submittedName>
        <fullName evidence="2">Putative membrane protein</fullName>
    </submittedName>
</protein>
<reference evidence="2 3" key="1">
    <citation type="submission" date="2014-04" db="EMBL/GenBank/DDBJ databases">
        <authorList>
            <person name="Bishop-Lilly K.A."/>
            <person name="Broomall S.M."/>
            <person name="Chain P.S."/>
            <person name="Chertkov O."/>
            <person name="Coyne S.R."/>
            <person name="Daligault H.E."/>
            <person name="Davenport K.W."/>
            <person name="Erkkila T."/>
            <person name="Frey K.G."/>
            <person name="Gibbons H.S."/>
            <person name="Gu W."/>
            <person name="Jaissle J."/>
            <person name="Johnson S.L."/>
            <person name="Koroleva G.I."/>
            <person name="Ladner J.T."/>
            <person name="Lo C.-C."/>
            <person name="Minogue T.D."/>
            <person name="Munk C."/>
            <person name="Palacios G.F."/>
            <person name="Redden C.L."/>
            <person name="Rosenzweig C.N."/>
            <person name="Scholz M.B."/>
            <person name="Teshima H."/>
            <person name="Xu Y."/>
        </authorList>
    </citation>
    <scope>NUCLEOTIDE SEQUENCE [LARGE SCALE GENOMIC DNA]</scope>
    <source>
        <strain evidence="2 3">BHP</strain>
    </source>
</reference>
<gene>
    <name evidence="2" type="ORF">DJ93_752</name>
</gene>
<proteinExistence type="predicted"/>
<keyword evidence="1" id="KW-0472">Membrane</keyword>
<evidence type="ECO:0000313" key="3">
    <source>
        <dbReference type="Proteomes" id="UP000029389"/>
    </source>
</evidence>
<keyword evidence="1" id="KW-0812">Transmembrane</keyword>
<feature type="transmembrane region" description="Helical" evidence="1">
    <location>
        <begin position="7"/>
        <end position="25"/>
    </location>
</feature>
<organism evidence="2 3">
    <name type="scientific">Bacillus clarus</name>
    <dbReference type="NCBI Taxonomy" id="2338372"/>
    <lineage>
        <taxon>Bacteria</taxon>
        <taxon>Bacillati</taxon>
        <taxon>Bacillota</taxon>
        <taxon>Bacilli</taxon>
        <taxon>Bacillales</taxon>
        <taxon>Bacillaceae</taxon>
        <taxon>Bacillus</taxon>
        <taxon>Bacillus cereus group</taxon>
    </lineage>
</organism>
<keyword evidence="1" id="KW-1133">Transmembrane helix</keyword>
<evidence type="ECO:0000313" key="2">
    <source>
        <dbReference type="EMBL" id="KFN03812.1"/>
    </source>
</evidence>
<accession>A0A090YZJ9</accession>
<comment type="caution">
    <text evidence="2">The sequence shown here is derived from an EMBL/GenBank/DDBJ whole genome shotgun (WGS) entry which is preliminary data.</text>
</comment>
<sequence length="31" mass="3559">MFWLGCFVGYCVGMSLCLLLMIQFIKAKEVD</sequence>
<dbReference type="EMBL" id="JMQC01000008">
    <property type="protein sequence ID" value="KFN03812.1"/>
    <property type="molecule type" value="Genomic_DNA"/>
</dbReference>